<dbReference type="EMBL" id="JAAABI010000001">
    <property type="protein sequence ID" value="NAY91279.1"/>
    <property type="molecule type" value="Genomic_DNA"/>
</dbReference>
<dbReference type="InterPro" id="IPR050491">
    <property type="entry name" value="AmpC-like"/>
</dbReference>
<evidence type="ECO:0000259" key="1">
    <source>
        <dbReference type="Pfam" id="PF00144"/>
    </source>
</evidence>
<dbReference type="SUPFAM" id="SSF56601">
    <property type="entry name" value="beta-lactamase/transpeptidase-like"/>
    <property type="match status" value="1"/>
</dbReference>
<dbReference type="AlphaFoldDB" id="A0A964TAI6"/>
<name>A0A964TAI6_9FLAO</name>
<dbReference type="PANTHER" id="PTHR46825:SF7">
    <property type="entry name" value="D-ALANYL-D-ALANINE CARBOXYPEPTIDASE"/>
    <property type="match status" value="1"/>
</dbReference>
<dbReference type="Gene3D" id="3.40.710.10">
    <property type="entry name" value="DD-peptidase/beta-lactamase superfamily"/>
    <property type="match status" value="1"/>
</dbReference>
<proteinExistence type="predicted"/>
<dbReference type="InterPro" id="IPR001466">
    <property type="entry name" value="Beta-lactam-related"/>
</dbReference>
<dbReference type="InterPro" id="IPR032710">
    <property type="entry name" value="NTF2-like_dom_sf"/>
</dbReference>
<dbReference type="PANTHER" id="PTHR46825">
    <property type="entry name" value="D-ALANYL-D-ALANINE-CARBOXYPEPTIDASE/ENDOPEPTIDASE AMPH"/>
    <property type="match status" value="1"/>
</dbReference>
<dbReference type="Proteomes" id="UP000667650">
    <property type="component" value="Unassembled WGS sequence"/>
</dbReference>
<dbReference type="Gene3D" id="3.10.450.50">
    <property type="match status" value="1"/>
</dbReference>
<dbReference type="SUPFAM" id="SSF54427">
    <property type="entry name" value="NTF2-like"/>
    <property type="match status" value="1"/>
</dbReference>
<dbReference type="GO" id="GO:0016787">
    <property type="term" value="F:hydrolase activity"/>
    <property type="evidence" value="ECO:0007669"/>
    <property type="project" value="UniProtKB-KW"/>
</dbReference>
<keyword evidence="2" id="KW-0378">Hydrolase</keyword>
<accession>A0A964TAI6</accession>
<protein>
    <submittedName>
        <fullName evidence="2">Serine hydrolase</fullName>
    </submittedName>
</protein>
<dbReference type="Pfam" id="PF00144">
    <property type="entry name" value="Beta-lactamase"/>
    <property type="match status" value="1"/>
</dbReference>
<keyword evidence="3" id="KW-1185">Reference proteome</keyword>
<feature type="domain" description="Beta-lactamase-related" evidence="1">
    <location>
        <begin position="47"/>
        <end position="365"/>
    </location>
</feature>
<reference evidence="2" key="1">
    <citation type="submission" date="2020-01" db="EMBL/GenBank/DDBJ databases">
        <title>Muricauda ochracea sp. nov., isolated from a tidal flat of Garorim bay in Korea.</title>
        <authorList>
            <person name="Kim D."/>
            <person name="Yoo Y."/>
            <person name="Kim J.-J."/>
        </authorList>
    </citation>
    <scope>NUCLEOTIDE SEQUENCE</scope>
    <source>
        <strain evidence="2">JGD-17</strain>
    </source>
</reference>
<dbReference type="InterPro" id="IPR012338">
    <property type="entry name" value="Beta-lactam/transpept-like"/>
</dbReference>
<gene>
    <name evidence="2" type="ORF">GTQ34_05040</name>
</gene>
<evidence type="ECO:0000313" key="3">
    <source>
        <dbReference type="Proteomes" id="UP000667650"/>
    </source>
</evidence>
<dbReference type="RefSeq" id="WP_166522652.1">
    <property type="nucleotide sequence ID" value="NZ_JAAABI010000001.1"/>
</dbReference>
<comment type="caution">
    <text evidence="2">The sequence shown here is derived from an EMBL/GenBank/DDBJ whole genome shotgun (WGS) entry which is preliminary data.</text>
</comment>
<organism evidence="2 3">
    <name type="scientific">Flagellimonas ochracea</name>
    <dbReference type="NCBI Taxonomy" id="2696472"/>
    <lineage>
        <taxon>Bacteria</taxon>
        <taxon>Pseudomonadati</taxon>
        <taxon>Bacteroidota</taxon>
        <taxon>Flavobacteriia</taxon>
        <taxon>Flavobacteriales</taxon>
        <taxon>Flavobacteriaceae</taxon>
        <taxon>Flagellimonas</taxon>
    </lineage>
</organism>
<sequence>MKIRNRITVFLGCFVILLFYQATIAQDFYTELSSELQKELNSIVVENELPGITFSLLFDDEHQINLAAGYQDRQQKLPMQVDSKMLSGSVGKIFFSTLALNMVQDGKLNLDDLASKYLGDREWFNTFPNHSEIKIINLLNHTSGLPRHLFQPEFLQEFLKDPLEKRDPEQCIQSIANKPAVHPVGAGWAYSDTNYILLGLIIEQMTGEDIYALVDTELLQPLHLKNTLPAVDRRIAGLVQGYIGPQNPFQLPEKVMGDTGELLVHPAFEWTGGGFATTPSDLTKMVKFIHEGDYLNQETKDLLTSAVNMATGQPYDQGYGLGSFVWSKNEDTRYGHSGFFPGYVSHVEYSKNRQYALAIQVNYDGAYAYLQQFLFDLEQVIEGHLDEIDDYKIRQNFKKQEACWNNADIACYMEAYATTEHIQTASRGGITYGYDNIIGNYRKYFPKERMGKLYFDNINTRRLSDNLYFVTGRFNLRFPDREDLARGWFSVNMKKINGKWLMITDHSS</sequence>
<evidence type="ECO:0000313" key="2">
    <source>
        <dbReference type="EMBL" id="NAY91279.1"/>
    </source>
</evidence>